<dbReference type="InterPro" id="IPR012338">
    <property type="entry name" value="Beta-lactam/transpept-like"/>
</dbReference>
<dbReference type="RefSeq" id="WP_160753796.1">
    <property type="nucleotide sequence ID" value="NZ_WTYA01000009.1"/>
</dbReference>
<dbReference type="SUPFAM" id="SSF56601">
    <property type="entry name" value="beta-lactamase/transpeptidase-like"/>
    <property type="match status" value="1"/>
</dbReference>
<dbReference type="InterPro" id="IPR000871">
    <property type="entry name" value="Beta-lactam_class-A"/>
</dbReference>
<proteinExistence type="inferred from homology"/>
<protein>
    <recommendedName>
        <fullName evidence="3">beta-lactamase</fullName>
        <ecNumber evidence="3">3.5.2.6</ecNumber>
    </recommendedName>
</protein>
<dbReference type="PANTHER" id="PTHR35333">
    <property type="entry name" value="BETA-LACTAMASE"/>
    <property type="match status" value="1"/>
</dbReference>
<feature type="chain" id="PRO_5032834215" description="beta-lactamase" evidence="4">
    <location>
        <begin position="25"/>
        <end position="340"/>
    </location>
</feature>
<feature type="signal peptide" evidence="4">
    <location>
        <begin position="1"/>
        <end position="24"/>
    </location>
</feature>
<dbReference type="Gene3D" id="3.40.710.10">
    <property type="entry name" value="DD-peptidase/beta-lactamase superfamily"/>
    <property type="match status" value="1"/>
</dbReference>
<comment type="similarity">
    <text evidence="2">Belongs to the class-A beta-lactamase family.</text>
</comment>
<dbReference type="PRINTS" id="PR00118">
    <property type="entry name" value="BLACTAMASEA"/>
</dbReference>
<evidence type="ECO:0000313" key="7">
    <source>
        <dbReference type="Proteomes" id="UP000439780"/>
    </source>
</evidence>
<gene>
    <name evidence="6" type="ORF">GRI58_11740</name>
</gene>
<name>A0A845AGY2_9SPHN</name>
<dbReference type="EMBL" id="WTYA01000009">
    <property type="protein sequence ID" value="MXP29490.1"/>
    <property type="molecule type" value="Genomic_DNA"/>
</dbReference>
<comment type="caution">
    <text evidence="6">The sequence shown here is derived from an EMBL/GenBank/DDBJ whole genome shotgun (WGS) entry which is preliminary data.</text>
</comment>
<dbReference type="InterPro" id="IPR045155">
    <property type="entry name" value="Beta-lactam_cat"/>
</dbReference>
<reference evidence="6 7" key="1">
    <citation type="submission" date="2019-12" db="EMBL/GenBank/DDBJ databases">
        <title>Genomic-based taxomic classification of the family Erythrobacteraceae.</title>
        <authorList>
            <person name="Xu L."/>
        </authorList>
    </citation>
    <scope>NUCLEOTIDE SEQUENCE [LARGE SCALE GENOMIC DNA]</scope>
    <source>
        <strain evidence="6 7">KEMB 9005-328</strain>
    </source>
</reference>
<keyword evidence="4" id="KW-0732">Signal</keyword>
<dbReference type="PANTHER" id="PTHR35333:SF3">
    <property type="entry name" value="BETA-LACTAMASE-TYPE TRANSPEPTIDASE FOLD CONTAINING PROTEIN"/>
    <property type="match status" value="1"/>
</dbReference>
<evidence type="ECO:0000256" key="4">
    <source>
        <dbReference type="SAM" id="SignalP"/>
    </source>
</evidence>
<keyword evidence="7" id="KW-1185">Reference proteome</keyword>
<keyword evidence="6" id="KW-0378">Hydrolase</keyword>
<evidence type="ECO:0000256" key="2">
    <source>
        <dbReference type="ARBA" id="ARBA00009009"/>
    </source>
</evidence>
<dbReference type="EC" id="3.5.2.6" evidence="3"/>
<accession>A0A845AGY2</accession>
<dbReference type="Pfam" id="PF13354">
    <property type="entry name" value="Beta-lactamase2"/>
    <property type="match status" value="1"/>
</dbReference>
<evidence type="ECO:0000256" key="3">
    <source>
        <dbReference type="ARBA" id="ARBA00012865"/>
    </source>
</evidence>
<dbReference type="OrthoDB" id="9784149at2"/>
<dbReference type="AlphaFoldDB" id="A0A845AGY2"/>
<dbReference type="GO" id="GO:0046677">
    <property type="term" value="P:response to antibiotic"/>
    <property type="evidence" value="ECO:0007669"/>
    <property type="project" value="InterPro"/>
</dbReference>
<sequence length="340" mass="36750">MIVRSLAGALVAVLLGAASPSQLGAQQHPASFETQFDNALGTEQRVPPSLKAVYTTDLERRVASVADGSNGRIGVAAVDLSTGQMVSVLGDQRFPMASTSKIAIAATFMQGVEDGRWSLNDSFPMLYPVRSKPFSSKVAPVREGERLPATRLIELMITRSNNYAADALLRVVGGPEAVDKWVHRAGISNFNMTRDILTLVRDDGEFDPANHIDNRDSATPKAMVTLLAGLYQGRWLSADSRKVILGAMSRTVTGRNRMKYLIPTDAKVLHKTGSLHDTCSDVGLIETPDGRTLAVAVYVTGQRSRGAREQKIAMISRAIYDGYAEVAPERHYASADYGGK</sequence>
<evidence type="ECO:0000256" key="1">
    <source>
        <dbReference type="ARBA" id="ARBA00001526"/>
    </source>
</evidence>
<evidence type="ECO:0000259" key="5">
    <source>
        <dbReference type="Pfam" id="PF13354"/>
    </source>
</evidence>
<evidence type="ECO:0000313" key="6">
    <source>
        <dbReference type="EMBL" id="MXP29490.1"/>
    </source>
</evidence>
<feature type="domain" description="Beta-lactamase class A catalytic" evidence="5">
    <location>
        <begin position="74"/>
        <end position="299"/>
    </location>
</feature>
<organism evidence="6 7">
    <name type="scientific">Qipengyuania algicida</name>
    <dbReference type="NCBI Taxonomy" id="1836209"/>
    <lineage>
        <taxon>Bacteria</taxon>
        <taxon>Pseudomonadati</taxon>
        <taxon>Pseudomonadota</taxon>
        <taxon>Alphaproteobacteria</taxon>
        <taxon>Sphingomonadales</taxon>
        <taxon>Erythrobacteraceae</taxon>
        <taxon>Qipengyuania</taxon>
    </lineage>
</organism>
<dbReference type="Proteomes" id="UP000439780">
    <property type="component" value="Unassembled WGS sequence"/>
</dbReference>
<dbReference type="GO" id="GO:0008800">
    <property type="term" value="F:beta-lactamase activity"/>
    <property type="evidence" value="ECO:0007669"/>
    <property type="project" value="UniProtKB-EC"/>
</dbReference>
<comment type="catalytic activity">
    <reaction evidence="1">
        <text>a beta-lactam + H2O = a substituted beta-amino acid</text>
        <dbReference type="Rhea" id="RHEA:20401"/>
        <dbReference type="ChEBI" id="CHEBI:15377"/>
        <dbReference type="ChEBI" id="CHEBI:35627"/>
        <dbReference type="ChEBI" id="CHEBI:140347"/>
        <dbReference type="EC" id="3.5.2.6"/>
    </reaction>
</comment>
<dbReference type="GO" id="GO:0030655">
    <property type="term" value="P:beta-lactam antibiotic catabolic process"/>
    <property type="evidence" value="ECO:0007669"/>
    <property type="project" value="InterPro"/>
</dbReference>